<organism evidence="2 3">
    <name type="scientific">Orchesella cincta</name>
    <name type="common">Springtail</name>
    <name type="synonym">Podura cincta</name>
    <dbReference type="NCBI Taxonomy" id="48709"/>
    <lineage>
        <taxon>Eukaryota</taxon>
        <taxon>Metazoa</taxon>
        <taxon>Ecdysozoa</taxon>
        <taxon>Arthropoda</taxon>
        <taxon>Hexapoda</taxon>
        <taxon>Collembola</taxon>
        <taxon>Entomobryomorpha</taxon>
        <taxon>Entomobryoidea</taxon>
        <taxon>Orchesellidae</taxon>
        <taxon>Orchesellinae</taxon>
        <taxon>Orchesella</taxon>
    </lineage>
</organism>
<evidence type="ECO:0000256" key="1">
    <source>
        <dbReference type="SAM" id="MobiDB-lite"/>
    </source>
</evidence>
<dbReference type="Proteomes" id="UP000094527">
    <property type="component" value="Unassembled WGS sequence"/>
</dbReference>
<evidence type="ECO:0000313" key="2">
    <source>
        <dbReference type="EMBL" id="ODM93921.1"/>
    </source>
</evidence>
<keyword evidence="3" id="KW-1185">Reference proteome</keyword>
<accession>A0A1D2MM41</accession>
<protein>
    <submittedName>
        <fullName evidence="2">Gametocyte-specific factor 1</fullName>
    </submittedName>
</protein>
<reference evidence="2 3" key="1">
    <citation type="journal article" date="2016" name="Genome Biol. Evol.">
        <title>Gene Family Evolution Reflects Adaptation to Soil Environmental Stressors in the Genome of the Collembolan Orchesella cincta.</title>
        <authorList>
            <person name="Faddeeva-Vakhrusheva A."/>
            <person name="Derks M.F."/>
            <person name="Anvar S.Y."/>
            <person name="Agamennone V."/>
            <person name="Suring W."/>
            <person name="Smit S."/>
            <person name="van Straalen N.M."/>
            <person name="Roelofs D."/>
        </authorList>
    </citation>
    <scope>NUCLEOTIDE SEQUENCE [LARGE SCALE GENOMIC DNA]</scope>
    <source>
        <tissue evidence="2">Mixed pool</tissue>
    </source>
</reference>
<proteinExistence type="predicted"/>
<gene>
    <name evidence="2" type="ORF">Ocin01_12763</name>
</gene>
<name>A0A1D2MM41_ORCCI</name>
<dbReference type="EMBL" id="LJIJ01000890">
    <property type="protein sequence ID" value="ODM93921.1"/>
    <property type="molecule type" value="Genomic_DNA"/>
</dbReference>
<comment type="caution">
    <text evidence="2">The sequence shown here is derived from an EMBL/GenBank/DDBJ whole genome shotgun (WGS) entry which is preliminary data.</text>
</comment>
<feature type="region of interest" description="Disordered" evidence="1">
    <location>
        <begin position="1"/>
        <end position="25"/>
    </location>
</feature>
<feature type="compositionally biased region" description="Polar residues" evidence="1">
    <location>
        <begin position="7"/>
        <end position="25"/>
    </location>
</feature>
<evidence type="ECO:0000313" key="3">
    <source>
        <dbReference type="Proteomes" id="UP000094527"/>
    </source>
</evidence>
<sequence length="166" mass="17681">MAYPGPTGTNTSMDTVPEGSGTQPQPVNMNTMLVCSSNESHLCSGGRYFAHIDECKKVSGGAPAVMLQCPFRSSHHVDATAMRQHIEMCDGYYEWHMLNQKDPPSMVAEYQMPNDMVKKEGNPFGAETGSDGVGVGGEAVVGSVARILEDFTDTKETTGTGSNPSA</sequence>
<dbReference type="AlphaFoldDB" id="A0A1D2MM41"/>